<sequence length="256" mass="29448">MRKSLGQAPEHPARVWEAHRLLFTKSYRDNNKKLEDVQRILNGDYKFYATNFLLYTRQYKRKIKDWHLEKNSKAADKKHALDKLESLNIDLDTRFTYKSEEKDIASHKIRRFAKSQGTRHQGSNENPREFSLSGILGNQISATYDALAREHLSHIYIPQGTVTSGMLPPSIQRTSTYDMELCQTMSWGFLSKSVRDLESLASVQCDQVTLSIPIRAFLQWGKAVLRALNFGITPISSLMLYIHRLKSDIISDTSHG</sequence>
<dbReference type="OrthoDB" id="539213at2759"/>
<dbReference type="Pfam" id="PF14420">
    <property type="entry name" value="Clr5"/>
    <property type="match status" value="1"/>
</dbReference>
<dbReference type="PANTHER" id="PTHR38788:SF3">
    <property type="entry name" value="CLR5 DOMAIN-CONTAINING PROTEIN"/>
    <property type="match status" value="1"/>
</dbReference>
<dbReference type="EMBL" id="KZ678151">
    <property type="protein sequence ID" value="PSN60055.1"/>
    <property type="molecule type" value="Genomic_DNA"/>
</dbReference>
<accession>A0A2T2N3M5</accession>
<protein>
    <recommendedName>
        <fullName evidence="1">Clr5 domain-containing protein</fullName>
    </recommendedName>
</protein>
<organism evidence="2 3">
    <name type="scientific">Corynespora cassiicola Philippines</name>
    <dbReference type="NCBI Taxonomy" id="1448308"/>
    <lineage>
        <taxon>Eukaryota</taxon>
        <taxon>Fungi</taxon>
        <taxon>Dikarya</taxon>
        <taxon>Ascomycota</taxon>
        <taxon>Pezizomycotina</taxon>
        <taxon>Dothideomycetes</taxon>
        <taxon>Pleosporomycetidae</taxon>
        <taxon>Pleosporales</taxon>
        <taxon>Corynesporascaceae</taxon>
        <taxon>Corynespora</taxon>
    </lineage>
</organism>
<reference evidence="2 3" key="1">
    <citation type="journal article" date="2018" name="Front. Microbiol.">
        <title>Genome-Wide Analysis of Corynespora cassiicola Leaf Fall Disease Putative Effectors.</title>
        <authorList>
            <person name="Lopez D."/>
            <person name="Ribeiro S."/>
            <person name="Label P."/>
            <person name="Fumanal B."/>
            <person name="Venisse J.S."/>
            <person name="Kohler A."/>
            <person name="de Oliveira R.R."/>
            <person name="Labutti K."/>
            <person name="Lipzen A."/>
            <person name="Lail K."/>
            <person name="Bauer D."/>
            <person name="Ohm R.A."/>
            <person name="Barry K.W."/>
            <person name="Spatafora J."/>
            <person name="Grigoriev I.V."/>
            <person name="Martin F.M."/>
            <person name="Pujade-Renaud V."/>
        </authorList>
    </citation>
    <scope>NUCLEOTIDE SEQUENCE [LARGE SCALE GENOMIC DNA]</scope>
    <source>
        <strain evidence="2 3">Philippines</strain>
    </source>
</reference>
<keyword evidence="3" id="KW-1185">Reference proteome</keyword>
<dbReference type="STRING" id="1448308.A0A2T2N3M5"/>
<dbReference type="PANTHER" id="PTHR38788">
    <property type="entry name" value="CLR5 DOMAIN-CONTAINING PROTEIN"/>
    <property type="match status" value="1"/>
</dbReference>
<dbReference type="InterPro" id="IPR025676">
    <property type="entry name" value="Clr5_dom"/>
</dbReference>
<proteinExistence type="predicted"/>
<evidence type="ECO:0000313" key="3">
    <source>
        <dbReference type="Proteomes" id="UP000240883"/>
    </source>
</evidence>
<feature type="domain" description="Clr5" evidence="1">
    <location>
        <begin position="14"/>
        <end position="70"/>
    </location>
</feature>
<evidence type="ECO:0000313" key="2">
    <source>
        <dbReference type="EMBL" id="PSN60055.1"/>
    </source>
</evidence>
<name>A0A2T2N3M5_CORCC</name>
<gene>
    <name evidence="2" type="ORF">BS50DRAFT_656248</name>
</gene>
<dbReference type="AlphaFoldDB" id="A0A2T2N3M5"/>
<evidence type="ECO:0000259" key="1">
    <source>
        <dbReference type="Pfam" id="PF14420"/>
    </source>
</evidence>
<dbReference type="Proteomes" id="UP000240883">
    <property type="component" value="Unassembled WGS sequence"/>
</dbReference>